<keyword evidence="2" id="KW-1185">Reference proteome</keyword>
<dbReference type="GO" id="GO:0008168">
    <property type="term" value="F:methyltransferase activity"/>
    <property type="evidence" value="ECO:0007669"/>
    <property type="project" value="UniProtKB-KW"/>
</dbReference>
<sequence>MSLEPLESPEAPRLRDASFSHVFSQALRGHPCSVVGLDEEPQPLPMGEWTRDADDDDLALLALCEGPTIDVGCGPGRLSARLAELGHVVLGVDVVHEAVLQTRARGVSAIVRNVFDALPGEGRWRTALLADGNIGIGGDPVALLARARELLDPRGRVVVELAAPEVGFRSSWAQLHCGDARSRPFRWSVVGADSIHEVAAEAGLAVTGAHVIGPAGGAQRYCAVLEEPA</sequence>
<dbReference type="GO" id="GO:0032259">
    <property type="term" value="P:methylation"/>
    <property type="evidence" value="ECO:0007669"/>
    <property type="project" value="UniProtKB-KW"/>
</dbReference>
<evidence type="ECO:0000313" key="2">
    <source>
        <dbReference type="Proteomes" id="UP000523955"/>
    </source>
</evidence>
<dbReference type="Gene3D" id="3.40.50.150">
    <property type="entry name" value="Vaccinia Virus protein VP39"/>
    <property type="match status" value="1"/>
</dbReference>
<keyword evidence="1" id="KW-0489">Methyltransferase</keyword>
<accession>A0A7X0RMB1</accession>
<name>A0A7X0RMB1_9ACTN</name>
<proteinExistence type="predicted"/>
<dbReference type="Pfam" id="PF13489">
    <property type="entry name" value="Methyltransf_23"/>
    <property type="match status" value="1"/>
</dbReference>
<gene>
    <name evidence="1" type="ORF">H5V45_19790</name>
</gene>
<dbReference type="SUPFAM" id="SSF53335">
    <property type="entry name" value="S-adenosyl-L-methionine-dependent methyltransferases"/>
    <property type="match status" value="1"/>
</dbReference>
<dbReference type="AlphaFoldDB" id="A0A7X0RMB1"/>
<dbReference type="RefSeq" id="WP_185254893.1">
    <property type="nucleotide sequence ID" value="NZ_JACKXE010000002.1"/>
</dbReference>
<dbReference type="CDD" id="cd02440">
    <property type="entry name" value="AdoMet_MTases"/>
    <property type="match status" value="1"/>
</dbReference>
<organism evidence="1 2">
    <name type="scientific">Nocardioides luti</name>
    <dbReference type="NCBI Taxonomy" id="2761101"/>
    <lineage>
        <taxon>Bacteria</taxon>
        <taxon>Bacillati</taxon>
        <taxon>Actinomycetota</taxon>
        <taxon>Actinomycetes</taxon>
        <taxon>Propionibacteriales</taxon>
        <taxon>Nocardioidaceae</taxon>
        <taxon>Nocardioides</taxon>
    </lineage>
</organism>
<dbReference type="InterPro" id="IPR029063">
    <property type="entry name" value="SAM-dependent_MTases_sf"/>
</dbReference>
<comment type="caution">
    <text evidence="1">The sequence shown here is derived from an EMBL/GenBank/DDBJ whole genome shotgun (WGS) entry which is preliminary data.</text>
</comment>
<protein>
    <submittedName>
        <fullName evidence="1">Methyltransferase domain-containing protein</fullName>
    </submittedName>
</protein>
<dbReference type="EMBL" id="JACKXE010000002">
    <property type="protein sequence ID" value="MBB6629573.1"/>
    <property type="molecule type" value="Genomic_DNA"/>
</dbReference>
<keyword evidence="1" id="KW-0808">Transferase</keyword>
<evidence type="ECO:0000313" key="1">
    <source>
        <dbReference type="EMBL" id="MBB6629573.1"/>
    </source>
</evidence>
<reference evidence="1 2" key="1">
    <citation type="submission" date="2020-08" db="EMBL/GenBank/DDBJ databases">
        <authorList>
            <person name="Seo M.-J."/>
        </authorList>
    </citation>
    <scope>NUCLEOTIDE SEQUENCE [LARGE SCALE GENOMIC DNA]</scope>
    <source>
        <strain evidence="1 2">KIGAM211</strain>
    </source>
</reference>
<dbReference type="Proteomes" id="UP000523955">
    <property type="component" value="Unassembled WGS sequence"/>
</dbReference>